<sequence>MIKIKSVFNYHYHVQPVTQSSSVLSYQPQYLPVSNLKG</sequence>
<organism evidence="1">
    <name type="scientific">Anguilla anguilla</name>
    <name type="common">European freshwater eel</name>
    <name type="synonym">Muraena anguilla</name>
    <dbReference type="NCBI Taxonomy" id="7936"/>
    <lineage>
        <taxon>Eukaryota</taxon>
        <taxon>Metazoa</taxon>
        <taxon>Chordata</taxon>
        <taxon>Craniata</taxon>
        <taxon>Vertebrata</taxon>
        <taxon>Euteleostomi</taxon>
        <taxon>Actinopterygii</taxon>
        <taxon>Neopterygii</taxon>
        <taxon>Teleostei</taxon>
        <taxon>Anguilliformes</taxon>
        <taxon>Anguillidae</taxon>
        <taxon>Anguilla</taxon>
    </lineage>
</organism>
<dbReference type="AlphaFoldDB" id="A0A0E9XBD8"/>
<reference evidence="1" key="1">
    <citation type="submission" date="2014-11" db="EMBL/GenBank/DDBJ databases">
        <authorList>
            <person name="Amaro Gonzalez C."/>
        </authorList>
    </citation>
    <scope>NUCLEOTIDE SEQUENCE</scope>
</reference>
<proteinExistence type="predicted"/>
<dbReference type="EMBL" id="GBXM01008846">
    <property type="protein sequence ID" value="JAH99731.1"/>
    <property type="molecule type" value="Transcribed_RNA"/>
</dbReference>
<reference evidence="1" key="2">
    <citation type="journal article" date="2015" name="Fish Shellfish Immunol.">
        <title>Early steps in the European eel (Anguilla anguilla)-Vibrio vulnificus interaction in the gills: Role of the RtxA13 toxin.</title>
        <authorList>
            <person name="Callol A."/>
            <person name="Pajuelo D."/>
            <person name="Ebbesson L."/>
            <person name="Teles M."/>
            <person name="MacKenzie S."/>
            <person name="Amaro C."/>
        </authorList>
    </citation>
    <scope>NUCLEOTIDE SEQUENCE</scope>
</reference>
<protein>
    <submittedName>
        <fullName evidence="1">Uncharacterized protein</fullName>
    </submittedName>
</protein>
<name>A0A0E9XBD8_ANGAN</name>
<evidence type="ECO:0000313" key="1">
    <source>
        <dbReference type="EMBL" id="JAH99731.1"/>
    </source>
</evidence>
<accession>A0A0E9XBD8</accession>